<sequence length="198" mass="21574">MHDTVLLRDLHQQGNGMYSPSHSVNCQFFLGIDLRMKTLVKRLSLTGLLFLQAACVSVSQTAFITPEISGIVKMAGMNRSDVQMYLGAMPGTNQPCSDVGTPVSISEEGRFSIPAVTEAHQKILTLNDPAHISKLTALCWRQDQAAPQLAALIATQVSQRVHVKVDCQFSAPLTRDQLGNAQVTAPLLQPQFCRAEKS</sequence>
<name>A0A941I6E2_9BURK</name>
<evidence type="ECO:0000313" key="2">
    <source>
        <dbReference type="Proteomes" id="UP000680067"/>
    </source>
</evidence>
<organism evidence="1 2">
    <name type="scientific">Undibacterium luofuense</name>
    <dbReference type="NCBI Taxonomy" id="2828733"/>
    <lineage>
        <taxon>Bacteria</taxon>
        <taxon>Pseudomonadati</taxon>
        <taxon>Pseudomonadota</taxon>
        <taxon>Betaproteobacteria</taxon>
        <taxon>Burkholderiales</taxon>
        <taxon>Oxalobacteraceae</taxon>
        <taxon>Undibacterium</taxon>
    </lineage>
</organism>
<protein>
    <submittedName>
        <fullName evidence="1">Uncharacterized protein</fullName>
    </submittedName>
</protein>
<accession>A0A941I6E2</accession>
<dbReference type="RefSeq" id="WP_212689067.1">
    <property type="nucleotide sequence ID" value="NZ_JAGSPN010000015.1"/>
</dbReference>
<dbReference type="AlphaFoldDB" id="A0A941I6E2"/>
<keyword evidence="2" id="KW-1185">Reference proteome</keyword>
<dbReference type="EMBL" id="JAGSPN010000015">
    <property type="protein sequence ID" value="MBR7783792.1"/>
    <property type="molecule type" value="Genomic_DNA"/>
</dbReference>
<evidence type="ECO:0000313" key="1">
    <source>
        <dbReference type="EMBL" id="MBR7783792.1"/>
    </source>
</evidence>
<gene>
    <name evidence="1" type="ORF">KDM89_16725</name>
</gene>
<dbReference type="Proteomes" id="UP000680067">
    <property type="component" value="Unassembled WGS sequence"/>
</dbReference>
<proteinExistence type="predicted"/>
<comment type="caution">
    <text evidence="1">The sequence shown here is derived from an EMBL/GenBank/DDBJ whole genome shotgun (WGS) entry which is preliminary data.</text>
</comment>
<reference evidence="1" key="1">
    <citation type="submission" date="2021-04" db="EMBL/GenBank/DDBJ databases">
        <title>novel species isolated from subtropical streams in China.</title>
        <authorList>
            <person name="Lu H."/>
        </authorList>
    </citation>
    <scope>NUCLEOTIDE SEQUENCE</scope>
    <source>
        <strain evidence="1">LFS511W</strain>
    </source>
</reference>